<keyword evidence="6" id="KW-0964">Secreted</keyword>
<evidence type="ECO:0000256" key="14">
    <source>
        <dbReference type="RuleBase" id="RU362015"/>
    </source>
</evidence>
<dbReference type="SMART" id="SM00236">
    <property type="entry name" value="fCBD"/>
    <property type="match status" value="1"/>
</dbReference>
<dbReference type="PROSITE" id="PS51164">
    <property type="entry name" value="CBM1_2"/>
    <property type="match status" value="1"/>
</dbReference>
<evidence type="ECO:0000313" key="19">
    <source>
        <dbReference type="EMBL" id="RAO69031.1"/>
    </source>
</evidence>
<dbReference type="PANTHER" id="PTHR46828:SF4">
    <property type="entry name" value="ENDO-1,4-BETA-XYLANASE"/>
    <property type="match status" value="1"/>
</dbReference>
<feature type="compositionally biased region" description="Low complexity" evidence="15">
    <location>
        <begin position="223"/>
        <end position="244"/>
    </location>
</feature>
<evidence type="ECO:0000256" key="3">
    <source>
        <dbReference type="ARBA" id="ARBA00004851"/>
    </source>
</evidence>
<evidence type="ECO:0000256" key="2">
    <source>
        <dbReference type="ARBA" id="ARBA00004613"/>
    </source>
</evidence>
<feature type="active site" description="Nucleophile" evidence="13">
    <location>
        <position position="119"/>
    </location>
</feature>
<dbReference type="EMBL" id="MIKG01000008">
    <property type="protein sequence ID" value="RAO69031.1"/>
    <property type="molecule type" value="Genomic_DNA"/>
</dbReference>
<keyword evidence="8 16" id="KW-0732">Signal</keyword>
<evidence type="ECO:0000256" key="16">
    <source>
        <dbReference type="SAM" id="SignalP"/>
    </source>
</evidence>
<dbReference type="UniPathway" id="UPA00114"/>
<evidence type="ECO:0000256" key="5">
    <source>
        <dbReference type="ARBA" id="ARBA00012590"/>
    </source>
</evidence>
<dbReference type="GO" id="GO:0030248">
    <property type="term" value="F:cellulose binding"/>
    <property type="evidence" value="ECO:0007669"/>
    <property type="project" value="InterPro"/>
</dbReference>
<dbReference type="PROSITE" id="PS51761">
    <property type="entry name" value="GH11_3"/>
    <property type="match status" value="1"/>
</dbReference>
<dbReference type="SUPFAM" id="SSF57180">
    <property type="entry name" value="Cellulose-binding domain"/>
    <property type="match status" value="1"/>
</dbReference>
<feature type="active site" description="Proton donor" evidence="13">
    <location>
        <position position="208"/>
    </location>
</feature>
<feature type="domain" description="GH11" evidence="18">
    <location>
        <begin position="34"/>
        <end position="221"/>
    </location>
</feature>
<keyword evidence="7 13" id="KW-0858">Xylan degradation</keyword>
<dbReference type="GO" id="GO:0005576">
    <property type="term" value="C:extracellular region"/>
    <property type="evidence" value="ECO:0007669"/>
    <property type="project" value="UniProtKB-SubCell"/>
</dbReference>
<accession>A0A364KZV9</accession>
<organism evidence="19 20">
    <name type="scientific">Talaromyces amestolkiae</name>
    <dbReference type="NCBI Taxonomy" id="1196081"/>
    <lineage>
        <taxon>Eukaryota</taxon>
        <taxon>Fungi</taxon>
        <taxon>Dikarya</taxon>
        <taxon>Ascomycota</taxon>
        <taxon>Pezizomycotina</taxon>
        <taxon>Eurotiomycetes</taxon>
        <taxon>Eurotiomycetidae</taxon>
        <taxon>Eurotiales</taxon>
        <taxon>Trichocomaceae</taxon>
        <taxon>Talaromyces</taxon>
        <taxon>Talaromyces sect. Talaromyces</taxon>
    </lineage>
</organism>
<evidence type="ECO:0000313" key="20">
    <source>
        <dbReference type="Proteomes" id="UP000249363"/>
    </source>
</evidence>
<dbReference type="GO" id="GO:0031176">
    <property type="term" value="F:endo-1,4-beta-xylanase activity"/>
    <property type="evidence" value="ECO:0007669"/>
    <property type="project" value="UniProtKB-UniRule"/>
</dbReference>
<dbReference type="InterPro" id="IPR013319">
    <property type="entry name" value="GH11/12"/>
</dbReference>
<keyword evidence="9 13" id="KW-0378">Hydrolase</keyword>
<dbReference type="Proteomes" id="UP000249363">
    <property type="component" value="Unassembled WGS sequence"/>
</dbReference>
<dbReference type="PROSITE" id="PS00776">
    <property type="entry name" value="GH11_1"/>
    <property type="match status" value="1"/>
</dbReference>
<dbReference type="PANTHER" id="PTHR46828">
    <property type="entry name" value="ENDO-1,4-BETA-XYLANASE A-RELATED"/>
    <property type="match status" value="1"/>
</dbReference>
<dbReference type="EC" id="3.2.1.8" evidence="5 13"/>
<evidence type="ECO:0000256" key="11">
    <source>
        <dbReference type="ARBA" id="ARBA00023295"/>
    </source>
</evidence>
<comment type="subcellular location">
    <subcellularLocation>
        <location evidence="2">Secreted</location>
    </subcellularLocation>
</comment>
<dbReference type="AlphaFoldDB" id="A0A364KZV9"/>
<reference evidence="19 20" key="1">
    <citation type="journal article" date="2017" name="Biotechnol. Biofuels">
        <title>Differential beta-glucosidase expression as a function of carbon source availability in Talaromyces amestolkiae: a genomic and proteomic approach.</title>
        <authorList>
            <person name="de Eugenio L.I."/>
            <person name="Mendez-Liter J.A."/>
            <person name="Nieto-Dominguez M."/>
            <person name="Alonso L."/>
            <person name="Gil-Munoz J."/>
            <person name="Barriuso J."/>
            <person name="Prieto A."/>
            <person name="Martinez M.J."/>
        </authorList>
    </citation>
    <scope>NUCLEOTIDE SEQUENCE [LARGE SCALE GENOMIC DNA]</scope>
    <source>
        <strain evidence="19 20">CIB</strain>
    </source>
</reference>
<evidence type="ECO:0000256" key="7">
    <source>
        <dbReference type="ARBA" id="ARBA00022651"/>
    </source>
</evidence>
<dbReference type="RefSeq" id="XP_040733547.1">
    <property type="nucleotide sequence ID" value="XM_040877476.1"/>
</dbReference>
<comment type="catalytic activity">
    <reaction evidence="1 13 14">
        <text>Endohydrolysis of (1-&gt;4)-beta-D-xylosidic linkages in xylans.</text>
        <dbReference type="EC" id="3.2.1.8"/>
    </reaction>
</comment>
<dbReference type="PRINTS" id="PR00911">
    <property type="entry name" value="GLHYDRLASE11"/>
</dbReference>
<keyword evidence="20" id="KW-1185">Reference proteome</keyword>
<dbReference type="Gene3D" id="2.60.120.180">
    <property type="match status" value="1"/>
</dbReference>
<feature type="domain" description="CBM1" evidence="17">
    <location>
        <begin position="247"/>
        <end position="283"/>
    </location>
</feature>
<feature type="region of interest" description="Disordered" evidence="15">
    <location>
        <begin position="216"/>
        <end position="254"/>
    </location>
</feature>
<evidence type="ECO:0000256" key="9">
    <source>
        <dbReference type="ARBA" id="ARBA00022801"/>
    </source>
</evidence>
<comment type="pathway">
    <text evidence="3 13 14">Glycan degradation; xylan degradation.</text>
</comment>
<evidence type="ECO:0000256" key="12">
    <source>
        <dbReference type="ARBA" id="ARBA00023326"/>
    </source>
</evidence>
<dbReference type="PROSITE" id="PS00562">
    <property type="entry name" value="CBM1_1"/>
    <property type="match status" value="1"/>
</dbReference>
<dbReference type="InterPro" id="IPR033123">
    <property type="entry name" value="GH11_dom"/>
</dbReference>
<protein>
    <recommendedName>
        <fullName evidence="5 13">Endo-1,4-beta-xylanase</fullName>
        <ecNumber evidence="5 13">3.2.1.8</ecNumber>
    </recommendedName>
</protein>
<keyword evidence="11 13" id="KW-0326">Glycosidase</keyword>
<dbReference type="InterPro" id="IPR013320">
    <property type="entry name" value="ConA-like_dom_sf"/>
</dbReference>
<evidence type="ECO:0000256" key="1">
    <source>
        <dbReference type="ARBA" id="ARBA00000681"/>
    </source>
</evidence>
<feature type="chain" id="PRO_5016841763" description="Endo-1,4-beta-xylanase" evidence="16">
    <location>
        <begin position="21"/>
        <end position="283"/>
    </location>
</feature>
<dbReference type="STRING" id="1196081.A0A364KZV9"/>
<dbReference type="InterPro" id="IPR001137">
    <property type="entry name" value="Glyco_hydro_11"/>
</dbReference>
<comment type="caution">
    <text evidence="19">The sequence shown here is derived from an EMBL/GenBank/DDBJ whole genome shotgun (WGS) entry which is preliminary data.</text>
</comment>
<dbReference type="InterPro" id="IPR035971">
    <property type="entry name" value="CBD_sf"/>
</dbReference>
<dbReference type="GO" id="GO:0045493">
    <property type="term" value="P:xylan catabolic process"/>
    <property type="evidence" value="ECO:0007669"/>
    <property type="project" value="UniProtKB-UniRule"/>
</dbReference>
<dbReference type="InterPro" id="IPR000254">
    <property type="entry name" value="CBD"/>
</dbReference>
<evidence type="ECO:0000259" key="18">
    <source>
        <dbReference type="PROSITE" id="PS51761"/>
    </source>
</evidence>
<dbReference type="InterPro" id="IPR018208">
    <property type="entry name" value="GH11_AS_1"/>
</dbReference>
<dbReference type="GeneID" id="63794259"/>
<dbReference type="Pfam" id="PF00457">
    <property type="entry name" value="Glyco_hydro_11"/>
    <property type="match status" value="1"/>
</dbReference>
<feature type="signal peptide" evidence="16">
    <location>
        <begin position="1"/>
        <end position="20"/>
    </location>
</feature>
<evidence type="ECO:0000256" key="4">
    <source>
        <dbReference type="ARBA" id="ARBA00007792"/>
    </source>
</evidence>
<keyword evidence="10 13" id="KW-0119">Carbohydrate metabolism</keyword>
<gene>
    <name evidence="19" type="ORF">BHQ10_005043</name>
</gene>
<dbReference type="OrthoDB" id="2115822at2759"/>
<dbReference type="Pfam" id="PF00734">
    <property type="entry name" value="CBM_1"/>
    <property type="match status" value="1"/>
</dbReference>
<evidence type="ECO:0000256" key="8">
    <source>
        <dbReference type="ARBA" id="ARBA00022729"/>
    </source>
</evidence>
<keyword evidence="12 13" id="KW-0624">Polysaccharide degradation</keyword>
<evidence type="ECO:0000256" key="10">
    <source>
        <dbReference type="ARBA" id="ARBA00023277"/>
    </source>
</evidence>
<evidence type="ECO:0000256" key="15">
    <source>
        <dbReference type="SAM" id="MobiDB-lite"/>
    </source>
</evidence>
<name>A0A364KZV9_TALAM</name>
<comment type="similarity">
    <text evidence="4 13 14">Belongs to the glycosyl hydrolase 11 (cellulase G) family.</text>
</comment>
<proteinExistence type="inferred from homology"/>
<evidence type="ECO:0000256" key="6">
    <source>
        <dbReference type="ARBA" id="ARBA00022525"/>
    </source>
</evidence>
<evidence type="ECO:0000259" key="17">
    <source>
        <dbReference type="PROSITE" id="PS51164"/>
    </source>
</evidence>
<evidence type="ECO:0000256" key="13">
    <source>
        <dbReference type="PROSITE-ProRule" id="PRU01097"/>
    </source>
</evidence>
<sequence length="283" mass="29787">MGLSSVFVAVSALLAGGAYALPTADPITFDIRDENITLARRSEAVNYNQDYIASGANVQYSPNLGAGSFSINYNTQQDFVVGLGWQPGDTNPITYSGSFSASGVGILAVYGWTTNPLVEYYVMETHDGYQTVGNHLGTVTSDGGTYDIWEHQQVNQPSILGTSTFNQYISIRQTPRTSGTVTIENHFQAWANAGLQLGTFNYQVIAVESWSGSGSGQISVSKGTASPTTTSPGGGTTSTTPPSSGGTGSAHWGQCGGQGWTGPTTCQSPYTCTSINPYYSQCL</sequence>
<dbReference type="SUPFAM" id="SSF49899">
    <property type="entry name" value="Concanavalin A-like lectins/glucanases"/>
    <property type="match status" value="1"/>
</dbReference>